<keyword evidence="7" id="KW-0238">DNA-binding</keyword>
<comment type="subcellular location">
    <subcellularLocation>
        <location evidence="1">Cytoplasm</location>
    </subcellularLocation>
</comment>
<dbReference type="Proteomes" id="UP000294682">
    <property type="component" value="Unassembled WGS sequence"/>
</dbReference>
<dbReference type="SMART" id="SM00342">
    <property type="entry name" value="HTH_ARAC"/>
    <property type="match status" value="1"/>
</dbReference>
<dbReference type="PROSITE" id="PS01124">
    <property type="entry name" value="HTH_ARAC_FAMILY_2"/>
    <property type="match status" value="1"/>
</dbReference>
<dbReference type="GO" id="GO:0003700">
    <property type="term" value="F:DNA-binding transcription factor activity"/>
    <property type="evidence" value="ECO:0007669"/>
    <property type="project" value="InterPro"/>
</dbReference>
<dbReference type="Gene3D" id="1.10.10.60">
    <property type="entry name" value="Homeodomain-like"/>
    <property type="match status" value="2"/>
</dbReference>
<dbReference type="InterPro" id="IPR018060">
    <property type="entry name" value="HTH_AraC"/>
</dbReference>
<dbReference type="InterPro" id="IPR001789">
    <property type="entry name" value="Sig_transdc_resp-reg_receiver"/>
</dbReference>
<dbReference type="Pfam" id="PF12833">
    <property type="entry name" value="HTH_18"/>
    <property type="match status" value="1"/>
</dbReference>
<keyword evidence="6" id="KW-0805">Transcription regulation</keyword>
<dbReference type="PROSITE" id="PS00041">
    <property type="entry name" value="HTH_ARAC_FAMILY_1"/>
    <property type="match status" value="1"/>
</dbReference>
<dbReference type="SUPFAM" id="SSF52172">
    <property type="entry name" value="CheY-like"/>
    <property type="match status" value="1"/>
</dbReference>
<keyword evidence="14" id="KW-1185">Reference proteome</keyword>
<evidence type="ECO:0000256" key="5">
    <source>
        <dbReference type="ARBA" id="ARBA00023012"/>
    </source>
</evidence>
<dbReference type="InterPro" id="IPR051552">
    <property type="entry name" value="HptR"/>
</dbReference>
<dbReference type="RefSeq" id="WP_132084627.1">
    <property type="nucleotide sequence ID" value="NZ_SLUK01000006.1"/>
</dbReference>
<evidence type="ECO:0000256" key="1">
    <source>
        <dbReference type="ARBA" id="ARBA00004496"/>
    </source>
</evidence>
<dbReference type="InterPro" id="IPR020449">
    <property type="entry name" value="Tscrpt_reg_AraC-type_HTH"/>
</dbReference>
<keyword evidence="3" id="KW-0963">Cytoplasm</keyword>
<evidence type="ECO:0000256" key="6">
    <source>
        <dbReference type="ARBA" id="ARBA00023015"/>
    </source>
</evidence>
<organism evidence="13 14">
    <name type="scientific">Harryflintia acetispora</name>
    <dbReference type="NCBI Taxonomy" id="1849041"/>
    <lineage>
        <taxon>Bacteria</taxon>
        <taxon>Bacillati</taxon>
        <taxon>Bacillota</taxon>
        <taxon>Clostridia</taxon>
        <taxon>Eubacteriales</taxon>
        <taxon>Oscillospiraceae</taxon>
        <taxon>Harryflintia</taxon>
    </lineage>
</organism>
<dbReference type="SUPFAM" id="SSF46689">
    <property type="entry name" value="Homeodomain-like"/>
    <property type="match status" value="2"/>
</dbReference>
<reference evidence="13 14" key="1">
    <citation type="submission" date="2019-03" db="EMBL/GenBank/DDBJ databases">
        <title>Genomic Encyclopedia of Type Strains, Phase IV (KMG-IV): sequencing the most valuable type-strain genomes for metagenomic binning, comparative biology and taxonomic classification.</title>
        <authorList>
            <person name="Goeker M."/>
        </authorList>
    </citation>
    <scope>NUCLEOTIDE SEQUENCE [LARGE SCALE GENOMIC DNA]</scope>
    <source>
        <strain evidence="13 14">DSM 100433</strain>
    </source>
</reference>
<evidence type="ECO:0000256" key="7">
    <source>
        <dbReference type="ARBA" id="ARBA00023125"/>
    </source>
</evidence>
<dbReference type="InterPro" id="IPR011006">
    <property type="entry name" value="CheY-like_superfamily"/>
</dbReference>
<evidence type="ECO:0000259" key="11">
    <source>
        <dbReference type="PROSITE" id="PS01124"/>
    </source>
</evidence>
<protein>
    <recommendedName>
        <fullName evidence="2">Stage 0 sporulation protein A homolog</fullName>
    </recommendedName>
</protein>
<evidence type="ECO:0000256" key="3">
    <source>
        <dbReference type="ARBA" id="ARBA00022490"/>
    </source>
</evidence>
<dbReference type="InterPro" id="IPR018062">
    <property type="entry name" value="HTH_AraC-typ_CS"/>
</dbReference>
<feature type="modified residue" description="4-aspartylphosphate" evidence="10">
    <location>
        <position position="56"/>
    </location>
</feature>
<gene>
    <name evidence="13" type="ORF">EDD78_106129</name>
</gene>
<evidence type="ECO:0000256" key="10">
    <source>
        <dbReference type="PROSITE-ProRule" id="PRU00169"/>
    </source>
</evidence>
<dbReference type="Pfam" id="PF00072">
    <property type="entry name" value="Response_reg"/>
    <property type="match status" value="1"/>
</dbReference>
<feature type="domain" description="HTH araC/xylS-type" evidence="11">
    <location>
        <begin position="406"/>
        <end position="504"/>
    </location>
</feature>
<dbReference type="PANTHER" id="PTHR42713">
    <property type="entry name" value="HISTIDINE KINASE-RELATED"/>
    <property type="match status" value="1"/>
</dbReference>
<keyword evidence="8" id="KW-0804">Transcription</keyword>
<comment type="function">
    <text evidence="9">May play the central regulatory role in sporulation. It may be an element of the effector pathway responsible for the activation of sporulation genes in response to nutritional stress. Spo0A may act in concert with spo0H (a sigma factor) to control the expression of some genes that are critical to the sporulation process.</text>
</comment>
<comment type="caution">
    <text evidence="13">The sequence shown here is derived from an EMBL/GenBank/DDBJ whole genome shotgun (WGS) entry which is preliminary data.</text>
</comment>
<dbReference type="PRINTS" id="PR00032">
    <property type="entry name" value="HTHARAC"/>
</dbReference>
<dbReference type="AlphaFoldDB" id="A0A9X8UJ25"/>
<dbReference type="Gene3D" id="3.40.50.2300">
    <property type="match status" value="1"/>
</dbReference>
<dbReference type="GO" id="GO:0043565">
    <property type="term" value="F:sequence-specific DNA binding"/>
    <property type="evidence" value="ECO:0007669"/>
    <property type="project" value="InterPro"/>
</dbReference>
<dbReference type="PANTHER" id="PTHR42713:SF3">
    <property type="entry name" value="TRANSCRIPTIONAL REGULATORY PROTEIN HPTR"/>
    <property type="match status" value="1"/>
</dbReference>
<evidence type="ECO:0000256" key="2">
    <source>
        <dbReference type="ARBA" id="ARBA00018672"/>
    </source>
</evidence>
<keyword evidence="4 10" id="KW-0597">Phosphoprotein</keyword>
<dbReference type="InterPro" id="IPR009057">
    <property type="entry name" value="Homeodomain-like_sf"/>
</dbReference>
<keyword evidence="5" id="KW-0902">Two-component regulatory system</keyword>
<feature type="domain" description="Response regulatory" evidence="12">
    <location>
        <begin position="4"/>
        <end position="121"/>
    </location>
</feature>
<name>A0A9X8UJ25_9FIRM</name>
<dbReference type="EMBL" id="SLUK01000006">
    <property type="protein sequence ID" value="TCL43269.1"/>
    <property type="molecule type" value="Genomic_DNA"/>
</dbReference>
<evidence type="ECO:0000259" key="12">
    <source>
        <dbReference type="PROSITE" id="PS50110"/>
    </source>
</evidence>
<dbReference type="GO" id="GO:0005737">
    <property type="term" value="C:cytoplasm"/>
    <property type="evidence" value="ECO:0007669"/>
    <property type="project" value="UniProtKB-SubCell"/>
</dbReference>
<proteinExistence type="predicted"/>
<dbReference type="GO" id="GO:0000160">
    <property type="term" value="P:phosphorelay signal transduction system"/>
    <property type="evidence" value="ECO:0007669"/>
    <property type="project" value="UniProtKB-KW"/>
</dbReference>
<evidence type="ECO:0000256" key="9">
    <source>
        <dbReference type="ARBA" id="ARBA00024867"/>
    </source>
</evidence>
<dbReference type="PROSITE" id="PS50110">
    <property type="entry name" value="RESPONSE_REGULATORY"/>
    <property type="match status" value="1"/>
</dbReference>
<accession>A0A9X8UJ25</accession>
<sequence>MKCRIFLVEDEYETRQSIHYLVDWAAYGFEIAGEAANGQQALELIAQARPHIVLTDIRMPQMDGVELTKTLQMRFPDIRVIVLSGYSDFEYVRDCFQYGAVDYVLKPTLRADELLTLLERIASKIPSCHFVPSFRPTAESLLGLLLAGMSENLAADPGPFFPGPQYRLLAMDVPYVFDKAPDLGRCCDLLRKAAQECFSGRCTTVAEFENRRLVLLINTSAEFERRDAMAARRVAVIMEHSLGDSFWVYSDAIGHWSELYQHWKNGYAATLKQRFYHHKDYFIEEASLRTGFQERVPWDVQHFSALLEQGRMLDALDAMVQYTRDILSTASMEELKLKALLSNIVYQIIDYLEEAELPLEHTVELRRNLIVRISNTRFSGELLQLTEQLAEELQQYCIVKKKPSEEMILDYVETHYAQQLSLYDLAKQFSFNYHYLSAYFTTHYQKSFTEYLNTVRIQKAQQLLQENILSVAEVGAQVGYTDNSYFSRVFKKSLGVTPTAYRKQYQKRQR</sequence>
<evidence type="ECO:0000256" key="4">
    <source>
        <dbReference type="ARBA" id="ARBA00022553"/>
    </source>
</evidence>
<dbReference type="CDD" id="cd17536">
    <property type="entry name" value="REC_YesN-like"/>
    <property type="match status" value="1"/>
</dbReference>
<evidence type="ECO:0000313" key="14">
    <source>
        <dbReference type="Proteomes" id="UP000294682"/>
    </source>
</evidence>
<evidence type="ECO:0000256" key="8">
    <source>
        <dbReference type="ARBA" id="ARBA00023163"/>
    </source>
</evidence>
<dbReference type="SMART" id="SM00448">
    <property type="entry name" value="REC"/>
    <property type="match status" value="1"/>
</dbReference>
<evidence type="ECO:0000313" key="13">
    <source>
        <dbReference type="EMBL" id="TCL43269.1"/>
    </source>
</evidence>